<reference evidence="4 5" key="2">
    <citation type="journal article" date="2007" name="Genome Biol.">
        <title>Assembly of the Candida albicans genome into sixteen supercontigs aligned on the eight chromosomes.</title>
        <authorList>
            <person name="van het Hoog M."/>
            <person name="Rast T.J."/>
            <person name="Martchenko M."/>
            <person name="Grindle S."/>
            <person name="Dignard D."/>
            <person name="Hogues H."/>
            <person name="Cuomo C."/>
            <person name="Berriman M."/>
            <person name="Scherer S."/>
            <person name="Magee B.B."/>
            <person name="Whiteway M."/>
            <person name="Chibana H."/>
            <person name="Nantel A."/>
            <person name="Magee P.T."/>
        </authorList>
    </citation>
    <scope>GENOME REANNOTATION</scope>
    <source>
        <strain evidence="5">SC5314 / ATCC MYA-2876</strain>
    </source>
</reference>
<feature type="region of interest" description="Disordered" evidence="1">
    <location>
        <begin position="41"/>
        <end position="77"/>
    </location>
</feature>
<dbReference type="Proteomes" id="UP000000559">
    <property type="component" value="Chromosome 7"/>
</dbReference>
<evidence type="ECO:0000313" key="5">
    <source>
        <dbReference type="Proteomes" id="UP000000559"/>
    </source>
</evidence>
<accession>A0A1D8PR37</accession>
<feature type="compositionally biased region" description="Low complexity" evidence="1">
    <location>
        <begin position="59"/>
        <end position="77"/>
    </location>
</feature>
<protein>
    <recommendedName>
        <fullName evidence="2">Transcription regulator Rua1 C-terminal domain-containing protein</fullName>
    </recommendedName>
</protein>
<dbReference type="InterPro" id="IPR028012">
    <property type="entry name" value="Rua1_C"/>
</dbReference>
<proteinExistence type="predicted"/>
<feature type="compositionally biased region" description="Basic and acidic residues" evidence="1">
    <location>
        <begin position="41"/>
        <end position="50"/>
    </location>
</feature>
<dbReference type="RefSeq" id="XP_721329.1">
    <property type="nucleotide sequence ID" value="XM_716236.1"/>
</dbReference>
<evidence type="ECO:0000259" key="2">
    <source>
        <dbReference type="Pfam" id="PF14616"/>
    </source>
</evidence>
<feature type="domain" description="Transcription regulator Rua1 C-terminal" evidence="2">
    <location>
        <begin position="411"/>
        <end position="538"/>
    </location>
</feature>
<sequence>MSYPIDNLMDISFPEELFPQSTFSRSLLDIVSYDLSENELKKTNESEENHQVNTSINPSLSSSLSTSSTSSSSSSSSSLSFQNELIHLLHEYSENTITISPSSATVSPKTYMNGYIKFVMDSANTSLEPIDTNETSTELTHEEVIELFEEACKEIDEWKPNNQKDNFNGCNNNNNNNNSNSDISVNDFGNSNCVNNNNIDANIDNSDNGENAISILPQSSSTFDPWNTIDFTSKFSMSHVTENRSTSVDSTKSDVQSQLSLNYPLKNLSNSNSNSNSNSESNLNSNLNSPIDIVSGSGSVSVSVNSSKTSSPRKRKLDNKNFYKVSKLDFSNLNIISIPDYEYSSQLSNHSFRVPNAYQCLILEEKLIESINNSTTCRVQRTLYTRDGLDKLARIYFHGDYEISINPNFKKTSYEAQYILTKLDKSRKPDNTTRAGLCPYCETIEFFGLKNSSYGNHLAYKHGILTNGCSVPDPKYYGKYKFKKGEYDEPEKKKRRTNAHILEREGVLCTNCWQILEVNCTSRSSVLGHYLRHYRDSHVGNKKEIKIDDEDPLAGFDPIVFEFTNKWKL</sequence>
<gene>
    <name evidence="4" type="ordered locus">CAALFM_C702250WA</name>
    <name evidence="3" type="ordered locus">orf19.13841</name>
</gene>
<evidence type="ECO:0000313" key="4">
    <source>
        <dbReference type="EMBL" id="AOW30586.1"/>
    </source>
</evidence>
<dbReference type="AlphaFoldDB" id="A0A1D8PR37"/>
<reference evidence="4 5" key="1">
    <citation type="journal article" date="2004" name="Proc. Natl. Acad. Sci. U.S.A.">
        <title>The diploid genome sequence of Candida albicans.</title>
        <authorList>
            <person name="Jones T."/>
            <person name="Federspiel N.A."/>
            <person name="Chibana H."/>
            <person name="Dungan J."/>
            <person name="Kalman S."/>
            <person name="Magee B.B."/>
            <person name="Newport G."/>
            <person name="Thorstenson Y.R."/>
            <person name="Agabian N."/>
            <person name="Magee P.T."/>
            <person name="Davis R.W."/>
            <person name="Scherer S."/>
        </authorList>
    </citation>
    <scope>NUCLEOTIDE SEQUENCE [LARGE SCALE GENOMIC DNA]</scope>
    <source>
        <strain evidence="5">SC5314 / ATCC MYA-2876</strain>
    </source>
</reference>
<dbReference type="OrthoDB" id="4096316at2759"/>
<evidence type="ECO:0000256" key="1">
    <source>
        <dbReference type="SAM" id="MobiDB-lite"/>
    </source>
</evidence>
<dbReference type="eggNOG" id="ENOG502SZ9T">
    <property type="taxonomic scope" value="Eukaryota"/>
</dbReference>
<name>A0A1D8PR37_CANAL</name>
<keyword evidence="5" id="KW-1185">Reference proteome</keyword>
<reference evidence="4 5" key="3">
    <citation type="journal article" date="2013" name="Genome Biol.">
        <title>Assembly of a phased diploid Candida albicans genome facilitates allele-specific measurements and provides a simple model for repeat and indel structure.</title>
        <authorList>
            <person name="Muzzey D."/>
            <person name="Schwartz K."/>
            <person name="Weissman J.S."/>
            <person name="Sherlock G."/>
        </authorList>
    </citation>
    <scope>NUCLEOTIDE SEQUENCE [LARGE SCALE GENOMIC DNA]</scope>
    <source>
        <strain evidence="5">SC5314 / ATCC MYA-2876</strain>
    </source>
</reference>
<dbReference type="InParanoid" id="A0A1D8PR37"/>
<dbReference type="Pfam" id="PF14616">
    <property type="entry name" value="Rua1_C"/>
    <property type="match status" value="1"/>
</dbReference>
<evidence type="ECO:0000313" key="3">
    <source>
        <dbReference type="CGD" id="CAL0000178747"/>
    </source>
</evidence>
<dbReference type="VEuPathDB" id="FungiDB:C7_02250W_A"/>
<feature type="region of interest" description="Disordered" evidence="1">
    <location>
        <begin position="264"/>
        <end position="288"/>
    </location>
</feature>
<dbReference type="GeneID" id="3637003"/>
<dbReference type="EMBL" id="CP017629">
    <property type="protein sequence ID" value="AOW30586.1"/>
    <property type="molecule type" value="Genomic_DNA"/>
</dbReference>
<dbReference type="CGD" id="CAL0000178747">
    <property type="gene designation" value="orf19.13841"/>
</dbReference>
<dbReference type="KEGG" id="cal:CAALFM_C702250WA"/>
<organism evidence="4 5">
    <name type="scientific">Candida albicans (strain SC5314 / ATCC MYA-2876)</name>
    <name type="common">Yeast</name>
    <dbReference type="NCBI Taxonomy" id="237561"/>
    <lineage>
        <taxon>Eukaryota</taxon>
        <taxon>Fungi</taxon>
        <taxon>Dikarya</taxon>
        <taxon>Ascomycota</taxon>
        <taxon>Saccharomycotina</taxon>
        <taxon>Pichiomycetes</taxon>
        <taxon>Debaryomycetaceae</taxon>
        <taxon>Candida/Lodderomyces clade</taxon>
        <taxon>Candida</taxon>
    </lineage>
</organism>